<dbReference type="Proteomes" id="UP000076858">
    <property type="component" value="Unassembled WGS sequence"/>
</dbReference>
<reference evidence="2 3" key="1">
    <citation type="submission" date="2016-03" db="EMBL/GenBank/DDBJ databases">
        <title>EvidentialGene: Evidence-directed Construction of Genes on Genomes.</title>
        <authorList>
            <person name="Gilbert D.G."/>
            <person name="Choi J.-H."/>
            <person name="Mockaitis K."/>
            <person name="Colbourne J."/>
            <person name="Pfrender M."/>
        </authorList>
    </citation>
    <scope>NUCLEOTIDE SEQUENCE [LARGE SCALE GENOMIC DNA]</scope>
    <source>
        <strain evidence="2 3">Xinb3</strain>
        <tissue evidence="2">Complete organism</tissue>
    </source>
</reference>
<feature type="transmembrane region" description="Helical" evidence="1">
    <location>
        <begin position="27"/>
        <end position="54"/>
    </location>
</feature>
<dbReference type="EMBL" id="LRGB01005503">
    <property type="protein sequence ID" value="KZS02027.1"/>
    <property type="molecule type" value="Genomic_DNA"/>
</dbReference>
<keyword evidence="1" id="KW-0812">Transmembrane</keyword>
<accession>A0A164J6F5</accession>
<keyword evidence="1" id="KW-0472">Membrane</keyword>
<evidence type="ECO:0000313" key="3">
    <source>
        <dbReference type="Proteomes" id="UP000076858"/>
    </source>
</evidence>
<sequence>MKYCVLNCVMQHTNGVKFSLTNCGYTIILTTWLMVTIMLSSVNLLLQFFNLVILQKGWLGLKRSFILKN</sequence>
<comment type="caution">
    <text evidence="2">The sequence shown here is derived from an EMBL/GenBank/DDBJ whole genome shotgun (WGS) entry which is preliminary data.</text>
</comment>
<name>A0A164J6F5_9CRUS</name>
<gene>
    <name evidence="2" type="ORF">APZ42_001092</name>
</gene>
<dbReference type="AlphaFoldDB" id="A0A164J6F5"/>
<evidence type="ECO:0000313" key="2">
    <source>
        <dbReference type="EMBL" id="KZS02027.1"/>
    </source>
</evidence>
<keyword evidence="3" id="KW-1185">Reference proteome</keyword>
<organism evidence="2 3">
    <name type="scientific">Daphnia magna</name>
    <dbReference type="NCBI Taxonomy" id="35525"/>
    <lineage>
        <taxon>Eukaryota</taxon>
        <taxon>Metazoa</taxon>
        <taxon>Ecdysozoa</taxon>
        <taxon>Arthropoda</taxon>
        <taxon>Crustacea</taxon>
        <taxon>Branchiopoda</taxon>
        <taxon>Diplostraca</taxon>
        <taxon>Cladocera</taxon>
        <taxon>Anomopoda</taxon>
        <taxon>Daphniidae</taxon>
        <taxon>Daphnia</taxon>
    </lineage>
</organism>
<evidence type="ECO:0000256" key="1">
    <source>
        <dbReference type="SAM" id="Phobius"/>
    </source>
</evidence>
<keyword evidence="1" id="KW-1133">Transmembrane helix</keyword>
<protein>
    <submittedName>
        <fullName evidence="2">Uncharacterized protein</fullName>
    </submittedName>
</protein>
<proteinExistence type="predicted"/>